<evidence type="ECO:0000313" key="2">
    <source>
        <dbReference type="EMBL" id="SFE33696.1"/>
    </source>
</evidence>
<sequence length="139" mass="15246">MDARIETTQTLLSQTVDARAGLDKMVEKAEPEFRPIALKLRETHHQHAERIAAIVTAIGGDADTDGTVLSTVNRTVVSLRALFDDIDAGAMDGVRDGEARVLEAFDEAIEAHDASRHRDELVQMRTEIETLLRDSAQPG</sequence>
<feature type="domain" description="DUF2383" evidence="1">
    <location>
        <begin position="6"/>
        <end position="110"/>
    </location>
</feature>
<dbReference type="OrthoDB" id="7857789at2"/>
<name>A0A1I1ZPX5_9RHOB</name>
<proteinExistence type="predicted"/>
<dbReference type="InterPro" id="IPR019052">
    <property type="entry name" value="DUF2383"/>
</dbReference>
<dbReference type="AlphaFoldDB" id="A0A1I1ZPX5"/>
<evidence type="ECO:0000313" key="3">
    <source>
        <dbReference type="Proteomes" id="UP000325289"/>
    </source>
</evidence>
<gene>
    <name evidence="2" type="ORF">SAMN04515678_108226</name>
</gene>
<dbReference type="Gene3D" id="1.20.1260.10">
    <property type="match status" value="1"/>
</dbReference>
<reference evidence="2 3" key="1">
    <citation type="submission" date="2016-10" db="EMBL/GenBank/DDBJ databases">
        <authorList>
            <person name="Varghese N."/>
            <person name="Submissions S."/>
        </authorList>
    </citation>
    <scope>NUCLEOTIDE SEQUENCE [LARGE SCALE GENOMIC DNA]</scope>
    <source>
        <strain evidence="3">YIM D21,KCTC 23444,ACCC 10710</strain>
    </source>
</reference>
<evidence type="ECO:0000259" key="1">
    <source>
        <dbReference type="Pfam" id="PF09537"/>
    </source>
</evidence>
<accession>A0A1I1ZPX5</accession>
<dbReference type="RefSeq" id="WP_149756568.1">
    <property type="nucleotide sequence ID" value="NZ_FOMS01000008.1"/>
</dbReference>
<dbReference type="Proteomes" id="UP000325289">
    <property type="component" value="Unassembled WGS sequence"/>
</dbReference>
<dbReference type="EMBL" id="FOMS01000008">
    <property type="protein sequence ID" value="SFE33696.1"/>
    <property type="molecule type" value="Genomic_DNA"/>
</dbReference>
<organism evidence="2 3">
    <name type="scientific">Roseivivax sediminis</name>
    <dbReference type="NCBI Taxonomy" id="936889"/>
    <lineage>
        <taxon>Bacteria</taxon>
        <taxon>Pseudomonadati</taxon>
        <taxon>Pseudomonadota</taxon>
        <taxon>Alphaproteobacteria</taxon>
        <taxon>Rhodobacterales</taxon>
        <taxon>Roseobacteraceae</taxon>
        <taxon>Roseivivax</taxon>
    </lineage>
</organism>
<keyword evidence="3" id="KW-1185">Reference proteome</keyword>
<dbReference type="InterPro" id="IPR012347">
    <property type="entry name" value="Ferritin-like"/>
</dbReference>
<dbReference type="Pfam" id="PF09537">
    <property type="entry name" value="DUF2383"/>
    <property type="match status" value="1"/>
</dbReference>
<protein>
    <recommendedName>
        <fullName evidence="1">DUF2383 domain-containing protein</fullName>
    </recommendedName>
</protein>